<dbReference type="RefSeq" id="XP_001611045.1">
    <property type="nucleotide sequence ID" value="XM_001610995.1"/>
</dbReference>
<dbReference type="Gene3D" id="1.25.40.1040">
    <property type="match status" value="2"/>
</dbReference>
<reference evidence="4 5" key="1">
    <citation type="journal article" date="2007" name="PLoS Pathog.">
        <title>Genome sequence of Babesia bovis and comparative analysis of apicomplexan hemoprotozoa.</title>
        <authorList>
            <person name="Brayton K.A."/>
            <person name="Lau A.O.T."/>
            <person name="Herndon D.R."/>
            <person name="Hannick L."/>
            <person name="Kappmeyer L.S."/>
            <person name="Berens S.J."/>
            <person name="Bidwell S.L."/>
            <person name="Brown W.C."/>
            <person name="Crabtree J."/>
            <person name="Fadrosh D."/>
            <person name="Feldblum T."/>
            <person name="Forberger H.A."/>
            <person name="Haas B.J."/>
            <person name="Howell J.M."/>
            <person name="Khouri H."/>
            <person name="Koo H."/>
            <person name="Mann D.J."/>
            <person name="Norimine J."/>
            <person name="Paulsen I.T."/>
            <person name="Radune D."/>
            <person name="Ren Q."/>
            <person name="Smith R.K. Jr."/>
            <person name="Suarez C.E."/>
            <person name="White O."/>
            <person name="Wortman J.R."/>
            <person name="Knowles D.P. Jr."/>
            <person name="McElwain T.F."/>
            <person name="Nene V.M."/>
        </authorList>
    </citation>
    <scope>NUCLEOTIDE SEQUENCE [LARGE SCALE GENOMIC DNA]</scope>
    <source>
        <strain evidence="4">T2Bo</strain>
    </source>
</reference>
<dbReference type="PROSITE" id="PS50005">
    <property type="entry name" value="TPR"/>
    <property type="match status" value="2"/>
</dbReference>
<reference evidence="5" key="2">
    <citation type="journal article" date="2020" name="Data Brief">
        <title>Transcriptome dataset of Babesia bovis life stages within vertebrate and invertebrate hosts.</title>
        <authorList>
            <person name="Ueti M.W."/>
            <person name="Johnson W.C."/>
            <person name="Kappmeyer L.S."/>
            <person name="Herndon D.R."/>
            <person name="Mousel M.R."/>
            <person name="Reif K.E."/>
            <person name="Taus N.S."/>
            <person name="Ifeonu O.O."/>
            <person name="Silva J.C."/>
            <person name="Suarez C.E."/>
            <person name="Brayton K.A."/>
        </authorList>
    </citation>
    <scope>NUCLEOTIDE SEQUENCE [LARGE SCALE GENOMIC DNA]</scope>
</reference>
<evidence type="ECO:0000313" key="5">
    <source>
        <dbReference type="Proteomes" id="UP000002173"/>
    </source>
</evidence>
<proteinExistence type="predicted"/>
<feature type="repeat" description="TPR" evidence="3">
    <location>
        <begin position="92"/>
        <end position="125"/>
    </location>
</feature>
<dbReference type="EMBL" id="AAXT01000002">
    <property type="protein sequence ID" value="EDO07477.1"/>
    <property type="molecule type" value="Genomic_DNA"/>
</dbReference>
<dbReference type="GeneID" id="5479279"/>
<name>A7ASF8_BABBO</name>
<organism evidence="4 5">
    <name type="scientific">Babesia bovis</name>
    <dbReference type="NCBI Taxonomy" id="5865"/>
    <lineage>
        <taxon>Eukaryota</taxon>
        <taxon>Sar</taxon>
        <taxon>Alveolata</taxon>
        <taxon>Apicomplexa</taxon>
        <taxon>Aconoidasida</taxon>
        <taxon>Piroplasmida</taxon>
        <taxon>Babesiidae</taxon>
        <taxon>Babesia</taxon>
    </lineage>
</organism>
<dbReference type="InterPro" id="IPR011990">
    <property type="entry name" value="TPR-like_helical_dom_sf"/>
</dbReference>
<dbReference type="PANTHER" id="PTHR22767:SF2">
    <property type="entry name" value="N(ALPHA)-ACETYLTRANSFERASE 15_16, ISOFORM A"/>
    <property type="match status" value="1"/>
</dbReference>
<dbReference type="SUPFAM" id="SSF48452">
    <property type="entry name" value="TPR-like"/>
    <property type="match status" value="1"/>
</dbReference>
<dbReference type="GO" id="GO:0005737">
    <property type="term" value="C:cytoplasm"/>
    <property type="evidence" value="ECO:0007669"/>
    <property type="project" value="UniProtKB-ARBA"/>
</dbReference>
<dbReference type="PANTHER" id="PTHR22767">
    <property type="entry name" value="N-TERMINAL ACETYLTRANSFERASE-RELATED"/>
    <property type="match status" value="1"/>
</dbReference>
<dbReference type="STRING" id="5865.A7ASF8"/>
<evidence type="ECO:0000256" key="2">
    <source>
        <dbReference type="ARBA" id="ARBA00022803"/>
    </source>
</evidence>
<reference evidence="5" key="3">
    <citation type="journal article" date="2021" name="Int. J. Parasitol.">
        <title>Comparative analysis of gene expression between Babesia bovis blood stages and kinetes allowed by improved genome annotation.</title>
        <authorList>
            <person name="Ueti M.W."/>
            <person name="Johnson W.C."/>
            <person name="Kappmeyer L.S."/>
            <person name="Herndon D.R."/>
            <person name="Mousel M.R."/>
            <person name="Reif K.E."/>
            <person name="Taus N.S."/>
            <person name="Ifeonu O.O."/>
            <person name="Silva J.C."/>
            <person name="Suarez C.E."/>
            <person name="Brayton K.A."/>
        </authorList>
    </citation>
    <scope>NUCLEOTIDE SEQUENCE [LARGE SCALE GENOMIC DNA]</scope>
</reference>
<dbReference type="eggNOG" id="KOG1156">
    <property type="taxonomic scope" value="Eukaryota"/>
</dbReference>
<dbReference type="InParanoid" id="A7ASF8"/>
<protein>
    <submittedName>
        <fullName evidence="4">Tetratricopeptide repeat containing domain protein</fullName>
    </submittedName>
</protein>
<dbReference type="Pfam" id="PF12569">
    <property type="entry name" value="NatA_aux_su"/>
    <property type="match status" value="1"/>
</dbReference>
<accession>A7ASF8</accession>
<dbReference type="SMART" id="SM00028">
    <property type="entry name" value="TPR"/>
    <property type="match status" value="2"/>
</dbReference>
<dbReference type="AlphaFoldDB" id="A7ASF8"/>
<evidence type="ECO:0000256" key="3">
    <source>
        <dbReference type="PROSITE-ProRule" id="PRU00339"/>
    </source>
</evidence>
<keyword evidence="5" id="KW-1185">Reference proteome</keyword>
<comment type="caution">
    <text evidence="4">The sequence shown here is derived from an EMBL/GenBank/DDBJ whole genome shotgun (WGS) entry which is preliminary data.</text>
</comment>
<gene>
    <name evidence="4" type="ORF">BBOV_IV011250</name>
</gene>
<keyword evidence="2 3" id="KW-0802">TPR repeat</keyword>
<evidence type="ECO:0000256" key="1">
    <source>
        <dbReference type="ARBA" id="ARBA00022737"/>
    </source>
</evidence>
<sequence length="1039" mass="120098">MANHKNDKNTVIGEQNQLTSKDVATFKTVMDLYNQKQYKKGLKTVEGLLAKHPKYGEALSFKALFLSHLEPSLENEIMDLAKEGLKNDVKSYICWYVLGAIYKQRKLYKDTFKCFSMALRIDPKNDRLMKDISAIAIEIHDYVSFRKMAKQILEIKLKFYKEWMAFAFSQHLCQNIEGACRVAQEANTLFDGKYEVEPFELSSSMIYWASILEESGKYEECIKVLNDKKNLILDNIMRLEYIGRAAIKAKIWDVAHDAYAQLVEENPDNARYTLLFIATHCNVRVKSIFQMPLKRNIINTPDDANQSQSDSNVEEEEEKYFEDAILKGMLPPIILSEEILDIEGVYSTSNWCYENTINRTYDKFVNAMRQKAETKVDATNDEKLFLGCYCYGDYVTKIAKTFDIKDLDDPQTVDLHAAESILTNYFSAYPIARNTLYTVRPKIHPWSRYPLYIFTRDLTSDESNTLLDVLNLIKKNNYLGNALHLSFVVNDHIKTYHAVIKPLIEAGCLSIFKYFSHACTINIAYRLLVLLECYRRNLKSGFLLEHGIETSTSLIGETKHDISGYSILAISQLDVVNIFAARIYDYLGQYHKGLDLLEQTIKTSPLAVDAYMMMGKIYKHLGDFAKSKQAYCMASDIDRSDRQTSSKAAKALLRAREFEASVHKWKSFLVEDVGKQNDKDAKKNEKNVKTKDAPPEVKSMKFELMAAEQHCNIYLEYSTSKPKGHNINESAIESLQKAHDIYSAILERQHEVYMNQLDFHNYCINRLQYQTYYIFNQIRSGYTALLYFIEAAKGILWTTAEMHKQGIVYETACLREFEEVTNDHNIDYCIDMIKCISSQRVFNTSLYSAIYEFTDVLELPMSFKIQCLLRTYETAHKNPMHHHLYPMVVDLIRKSYYKHFPKAISSVLPPCTTVIFDEKETAFRNCDGRCLSDAEAAHLYIDEIMLRIKEAGVMDTNHCEAIAVALHGDDTNVKQTAEIYLSYSQTLPTYSELYKHYWKLRKIIHDRFDTVNDSPLKDTITSLERALENRCPGIQFNFD</sequence>
<keyword evidence="1" id="KW-0677">Repeat</keyword>
<dbReference type="InterPro" id="IPR019734">
    <property type="entry name" value="TPR_rpt"/>
</dbReference>
<evidence type="ECO:0000313" key="4">
    <source>
        <dbReference type="EMBL" id="EDO07477.1"/>
    </source>
</evidence>
<dbReference type="OMA" id="EICCLEI"/>
<dbReference type="VEuPathDB" id="PiroplasmaDB:BBOV_IV011250"/>
<feature type="repeat" description="TPR" evidence="3">
    <location>
        <begin position="608"/>
        <end position="641"/>
    </location>
</feature>
<dbReference type="KEGG" id="bbo:BBOV_IV011250"/>
<dbReference type="InterPro" id="IPR021183">
    <property type="entry name" value="NatA_aux_su"/>
</dbReference>
<dbReference type="Proteomes" id="UP000002173">
    <property type="component" value="Unassembled WGS sequence"/>
</dbReference>